<dbReference type="AlphaFoldDB" id="A0A0D4ZYB0"/>
<geneLocation type="plasmid" evidence="1">
    <name>201</name>
</geneLocation>
<evidence type="ECO:0000313" key="1">
    <source>
        <dbReference type="EMBL" id="AJW29237.1"/>
    </source>
</evidence>
<gene>
    <name evidence="1" type="ORF">plasmid201_049</name>
</gene>
<organism evidence="1">
    <name type="scientific">Sphingomonas sp. NS2</name>
    <dbReference type="NCBI Taxonomy" id="908605"/>
    <lineage>
        <taxon>Bacteria</taxon>
        <taxon>Pseudomonadati</taxon>
        <taxon>Pseudomonadota</taxon>
        <taxon>Alphaproteobacteria</taxon>
        <taxon>Sphingomonadales</taxon>
        <taxon>Sphingomonadaceae</taxon>
        <taxon>Sphingomonas</taxon>
    </lineage>
</organism>
<dbReference type="EMBL" id="KM017070">
    <property type="protein sequence ID" value="AJW29237.1"/>
    <property type="molecule type" value="Genomic_DNA"/>
</dbReference>
<reference evidence="1" key="1">
    <citation type="submission" date="2014-06" db="EMBL/GenBank/DDBJ databases">
        <title>Molecular and ecological studies on carbamate pesticide degrading bacteria isolated from agricultural soils.</title>
        <authorList>
            <person name="Kim D.-U."/>
            <person name="Ka J.-O."/>
        </authorList>
    </citation>
    <scope>NUCLEOTIDE SEQUENCE</scope>
    <source>
        <strain evidence="1">NS2</strain>
        <plasmid evidence="1">201</plasmid>
    </source>
</reference>
<keyword evidence="1" id="KW-0614">Plasmid</keyword>
<accession>A0A0D4ZYB0</accession>
<name>A0A0D4ZYB0_9SPHN</name>
<sequence length="107" mass="12251">MPIEIIDVAHDTVVLGNRAMHWSEPWSAVRQVSVARLPYSASTIFIVMLTIDSVDGERTIMISEKHENWQQVLDALPRTLPGIEAFEIWSRRPDIGSRAVIVYKHER</sequence>
<protein>
    <submittedName>
        <fullName evidence="1">Uncharacterized protein</fullName>
    </submittedName>
</protein>
<proteinExistence type="predicted"/>